<organism evidence="2">
    <name type="scientific">mine drainage metagenome</name>
    <dbReference type="NCBI Taxonomy" id="410659"/>
    <lineage>
        <taxon>unclassified sequences</taxon>
        <taxon>metagenomes</taxon>
        <taxon>ecological metagenomes</taxon>
    </lineage>
</organism>
<dbReference type="AlphaFoldDB" id="T1AHZ2"/>
<sequence>MPSVEEQHSVAENPSEEEPALFGILTQPEPKLGKAEEVEVKRVCRELLATLKRGKPVLDWR</sequence>
<feature type="non-terminal residue" evidence="2">
    <location>
        <position position="61"/>
    </location>
</feature>
<accession>T1AHZ2</accession>
<reference evidence="2" key="1">
    <citation type="submission" date="2013-08" db="EMBL/GenBank/DDBJ databases">
        <authorList>
            <person name="Mendez C."/>
            <person name="Richter M."/>
            <person name="Ferrer M."/>
            <person name="Sanchez J."/>
        </authorList>
    </citation>
    <scope>NUCLEOTIDE SEQUENCE</scope>
</reference>
<feature type="region of interest" description="Disordered" evidence="1">
    <location>
        <begin position="1"/>
        <end position="22"/>
    </location>
</feature>
<proteinExistence type="predicted"/>
<evidence type="ECO:0000256" key="1">
    <source>
        <dbReference type="SAM" id="MobiDB-lite"/>
    </source>
</evidence>
<name>T1AHZ2_9ZZZZ</name>
<gene>
    <name evidence="2" type="ORF">B1B_08897</name>
</gene>
<evidence type="ECO:0000313" key="2">
    <source>
        <dbReference type="EMBL" id="EQD56912.1"/>
    </source>
</evidence>
<comment type="caution">
    <text evidence="2">The sequence shown here is derived from an EMBL/GenBank/DDBJ whole genome shotgun (WGS) entry which is preliminary data.</text>
</comment>
<dbReference type="EMBL" id="AUZY01005841">
    <property type="protein sequence ID" value="EQD56912.1"/>
    <property type="molecule type" value="Genomic_DNA"/>
</dbReference>
<reference evidence="2" key="2">
    <citation type="journal article" date="2014" name="ISME J.">
        <title>Microbial stratification in low pH oxic and suboxic macroscopic growths along an acid mine drainage.</title>
        <authorList>
            <person name="Mendez-Garcia C."/>
            <person name="Mesa V."/>
            <person name="Sprenger R.R."/>
            <person name="Richter M."/>
            <person name="Diez M.S."/>
            <person name="Solano J."/>
            <person name="Bargiela R."/>
            <person name="Golyshina O.V."/>
            <person name="Manteca A."/>
            <person name="Ramos J.L."/>
            <person name="Gallego J.R."/>
            <person name="Llorente I."/>
            <person name="Martins Dos Santos V.A."/>
            <person name="Jensen O.N."/>
            <person name="Pelaez A.I."/>
            <person name="Sanchez J."/>
            <person name="Ferrer M."/>
        </authorList>
    </citation>
    <scope>NUCLEOTIDE SEQUENCE</scope>
</reference>
<protein>
    <submittedName>
        <fullName evidence="2">Uncharacterized protein</fullName>
    </submittedName>
</protein>